<gene>
    <name evidence="1" type="ORF">LX87_02962</name>
</gene>
<protein>
    <recommendedName>
        <fullName evidence="3">YD repeat-containing protein</fullName>
    </recommendedName>
</protein>
<dbReference type="RefSeq" id="WP_111628996.1">
    <property type="nucleotide sequence ID" value="NZ_QLMC01000003.1"/>
</dbReference>
<reference evidence="1 2" key="1">
    <citation type="submission" date="2018-06" db="EMBL/GenBank/DDBJ databases">
        <title>Genomic Encyclopedia of Archaeal and Bacterial Type Strains, Phase II (KMG-II): from individual species to whole genera.</title>
        <authorList>
            <person name="Goeker M."/>
        </authorList>
    </citation>
    <scope>NUCLEOTIDE SEQUENCE [LARGE SCALE GENOMIC DNA]</scope>
    <source>
        <strain evidence="1 2">DSM 21851</strain>
    </source>
</reference>
<proteinExistence type="predicted"/>
<dbReference type="AlphaFoldDB" id="A0A327X191"/>
<dbReference type="Proteomes" id="UP000248790">
    <property type="component" value="Unassembled WGS sequence"/>
</dbReference>
<accession>A0A327X191</accession>
<evidence type="ECO:0008006" key="3">
    <source>
        <dbReference type="Google" id="ProtNLM"/>
    </source>
</evidence>
<dbReference type="PROSITE" id="PS51257">
    <property type="entry name" value="PROKAR_LIPOPROTEIN"/>
    <property type="match status" value="1"/>
</dbReference>
<organism evidence="1 2">
    <name type="scientific">Larkinella arboricola</name>
    <dbReference type="NCBI Taxonomy" id="643671"/>
    <lineage>
        <taxon>Bacteria</taxon>
        <taxon>Pseudomonadati</taxon>
        <taxon>Bacteroidota</taxon>
        <taxon>Cytophagia</taxon>
        <taxon>Cytophagales</taxon>
        <taxon>Spirosomataceae</taxon>
        <taxon>Larkinella</taxon>
    </lineage>
</organism>
<evidence type="ECO:0000313" key="1">
    <source>
        <dbReference type="EMBL" id="RAJ98054.1"/>
    </source>
</evidence>
<dbReference type="EMBL" id="QLMC01000003">
    <property type="protein sequence ID" value="RAJ98054.1"/>
    <property type="molecule type" value="Genomic_DNA"/>
</dbReference>
<dbReference type="OrthoDB" id="934570at2"/>
<name>A0A327X191_LARAB</name>
<evidence type="ECO:0000313" key="2">
    <source>
        <dbReference type="Proteomes" id="UP000248790"/>
    </source>
</evidence>
<comment type="caution">
    <text evidence="1">The sequence shown here is derived from an EMBL/GenBank/DDBJ whole genome shotgun (WGS) entry which is preliminary data.</text>
</comment>
<sequence>MKTVSFLLLLSLLVAACDRKNDDAILARGSSFRLIRTDYYGVPANASWFRSTRYEYDANNILREVVSENPDGTVDNKLIYNWVNSHTLRVEHHFTNSPWSSSIQSGRPLKMYSYNEFVFNPDTTIRERKNYTLDNDQPQTRSYTTYEYDLRKRITRRTHYSLDGKPGSYTVFEYNTQDNVIRETLYSNVSTTSEPNIIYTYEYDNAPNPYRLTRMDADISWYMSRNNIVRQQSVNLASGITSDERWTYEYRPDGYPARQVYADGRKEEFIYNR</sequence>
<dbReference type="Gene3D" id="2.180.10.10">
    <property type="entry name" value="RHS repeat-associated core"/>
    <property type="match status" value="1"/>
</dbReference>
<keyword evidence="2" id="KW-1185">Reference proteome</keyword>